<dbReference type="OrthoDB" id="7028171at2"/>
<accession>A0A4P8EHX6</accession>
<dbReference type="EMBL" id="CP039964">
    <property type="protein sequence ID" value="QCO56576.1"/>
    <property type="molecule type" value="Genomic_DNA"/>
</dbReference>
<dbReference type="AlphaFoldDB" id="A0A4P8EHX6"/>
<feature type="transmembrane region" description="Helical" evidence="8">
    <location>
        <begin position="96"/>
        <end position="116"/>
    </location>
</feature>
<dbReference type="GO" id="GO:0005886">
    <property type="term" value="C:plasma membrane"/>
    <property type="evidence" value="ECO:0007669"/>
    <property type="project" value="UniProtKB-SubCell"/>
</dbReference>
<comment type="similarity">
    <text evidence="2 8">Belongs to the 4-toluene sulfonate uptake permease (TSUP) (TC 2.A.102) family.</text>
</comment>
<proteinExistence type="inferred from homology"/>
<keyword evidence="3" id="KW-0813">Transport</keyword>
<dbReference type="RefSeq" id="WP_137194356.1">
    <property type="nucleotide sequence ID" value="NZ_CP039964.1"/>
</dbReference>
<evidence type="ECO:0000256" key="1">
    <source>
        <dbReference type="ARBA" id="ARBA00004651"/>
    </source>
</evidence>
<sequence length="246" mass="26130">MEGFGFWAAAVLASVAVGLSKGGLPVIAMMSVPILSLAMPPMQAAGLLLPIYIVSDWFGVWAYRRAYDLSVLKIMIPATAIGVGIGWATASLVSEAMVGGVIGLVGSSFAISRLLGRGAHSEAKRPKVLPGVFWGAAAGFTSFVSHAGGPPYQIYAVPLRMPKAVFAGTSTLLFTWVNTVKLPAYWSIGILQFDNLAIAVWLIAPATLAVFAGVRLVRILPEKLFYTLVLWALLLLSLRMLWVAVA</sequence>
<feature type="transmembrane region" description="Helical" evidence="8">
    <location>
        <begin position="70"/>
        <end position="90"/>
    </location>
</feature>
<dbReference type="PANTHER" id="PTHR30269:SF37">
    <property type="entry name" value="MEMBRANE TRANSPORTER PROTEIN"/>
    <property type="match status" value="1"/>
</dbReference>
<gene>
    <name evidence="9" type="ORF">EOK75_09405</name>
</gene>
<keyword evidence="4 8" id="KW-1003">Cell membrane</keyword>
<organism evidence="9 10">
    <name type="scientific">Pseudorhodobacter turbinis</name>
    <dbReference type="NCBI Taxonomy" id="2500533"/>
    <lineage>
        <taxon>Bacteria</taxon>
        <taxon>Pseudomonadati</taxon>
        <taxon>Pseudomonadota</taxon>
        <taxon>Alphaproteobacteria</taxon>
        <taxon>Rhodobacterales</taxon>
        <taxon>Paracoccaceae</taxon>
        <taxon>Pseudorhodobacter</taxon>
    </lineage>
</organism>
<dbReference type="KEGG" id="pseb:EOK75_09405"/>
<evidence type="ECO:0000313" key="10">
    <source>
        <dbReference type="Proteomes" id="UP000298631"/>
    </source>
</evidence>
<feature type="transmembrane region" description="Helical" evidence="8">
    <location>
        <begin position="224"/>
        <end position="245"/>
    </location>
</feature>
<evidence type="ECO:0000313" key="9">
    <source>
        <dbReference type="EMBL" id="QCO56576.1"/>
    </source>
</evidence>
<evidence type="ECO:0000256" key="4">
    <source>
        <dbReference type="ARBA" id="ARBA00022475"/>
    </source>
</evidence>
<evidence type="ECO:0000256" key="2">
    <source>
        <dbReference type="ARBA" id="ARBA00009142"/>
    </source>
</evidence>
<feature type="transmembrane region" description="Helical" evidence="8">
    <location>
        <begin position="128"/>
        <end position="148"/>
    </location>
</feature>
<comment type="subcellular location">
    <subcellularLocation>
        <location evidence="1 8">Cell membrane</location>
        <topology evidence="1 8">Multi-pass membrane protein</topology>
    </subcellularLocation>
</comment>
<dbReference type="InterPro" id="IPR052017">
    <property type="entry name" value="TSUP"/>
</dbReference>
<dbReference type="Proteomes" id="UP000298631">
    <property type="component" value="Chromosome"/>
</dbReference>
<feature type="transmembrane region" description="Helical" evidence="8">
    <location>
        <begin position="196"/>
        <end position="217"/>
    </location>
</feature>
<evidence type="ECO:0000256" key="8">
    <source>
        <dbReference type="RuleBase" id="RU363041"/>
    </source>
</evidence>
<dbReference type="PANTHER" id="PTHR30269">
    <property type="entry name" value="TRANSMEMBRANE PROTEIN YFCA"/>
    <property type="match status" value="1"/>
</dbReference>
<name>A0A4P8EHX6_9RHOB</name>
<reference evidence="9 10" key="1">
    <citation type="submission" date="2019-05" db="EMBL/GenBank/DDBJ databases">
        <title>Pseudorhodobacter turbinis sp. nov., isolated from the gut of the Korean turban shell.</title>
        <authorList>
            <person name="Jeong Y.-S."/>
            <person name="Kang W.-R."/>
            <person name="Bae J.-W."/>
        </authorList>
    </citation>
    <scope>NUCLEOTIDE SEQUENCE [LARGE SCALE GENOMIC DNA]</scope>
    <source>
        <strain evidence="9 10">S12M18</strain>
    </source>
</reference>
<keyword evidence="6 8" id="KW-1133">Transmembrane helix</keyword>
<evidence type="ECO:0000256" key="6">
    <source>
        <dbReference type="ARBA" id="ARBA00022989"/>
    </source>
</evidence>
<dbReference type="Pfam" id="PF01925">
    <property type="entry name" value="TauE"/>
    <property type="match status" value="1"/>
</dbReference>
<keyword evidence="10" id="KW-1185">Reference proteome</keyword>
<keyword evidence="5 8" id="KW-0812">Transmembrane</keyword>
<evidence type="ECO:0000256" key="3">
    <source>
        <dbReference type="ARBA" id="ARBA00022448"/>
    </source>
</evidence>
<protein>
    <recommendedName>
        <fullName evidence="8">Probable membrane transporter protein</fullName>
    </recommendedName>
</protein>
<keyword evidence="7 8" id="KW-0472">Membrane</keyword>
<evidence type="ECO:0000256" key="5">
    <source>
        <dbReference type="ARBA" id="ARBA00022692"/>
    </source>
</evidence>
<dbReference type="InterPro" id="IPR002781">
    <property type="entry name" value="TM_pro_TauE-like"/>
</dbReference>
<feature type="transmembrane region" description="Helical" evidence="8">
    <location>
        <begin position="42"/>
        <end position="63"/>
    </location>
</feature>
<evidence type="ECO:0000256" key="7">
    <source>
        <dbReference type="ARBA" id="ARBA00023136"/>
    </source>
</evidence>